<evidence type="ECO:0000256" key="6">
    <source>
        <dbReference type="ARBA" id="ARBA00022692"/>
    </source>
</evidence>
<comment type="caution">
    <text evidence="19">The sequence shown here is derived from an EMBL/GenBank/DDBJ whole genome shotgun (WGS) entry which is preliminary data.</text>
</comment>
<evidence type="ECO:0000259" key="17">
    <source>
        <dbReference type="Pfam" id="PF00593"/>
    </source>
</evidence>
<gene>
    <name evidence="19" type="ORF">MKI79_01630</name>
</gene>
<protein>
    <submittedName>
        <fullName evidence="19">TonB-dependent siderophore receptor</fullName>
    </submittedName>
</protein>
<dbReference type="Proteomes" id="UP001139701">
    <property type="component" value="Unassembled WGS sequence"/>
</dbReference>
<dbReference type="InterPro" id="IPR012910">
    <property type="entry name" value="Plug_dom"/>
</dbReference>
<feature type="domain" description="TonB-dependent receptor plug" evidence="18">
    <location>
        <begin position="68"/>
        <end position="168"/>
    </location>
</feature>
<evidence type="ECO:0000313" key="20">
    <source>
        <dbReference type="Proteomes" id="UP001139701"/>
    </source>
</evidence>
<dbReference type="InterPro" id="IPR010105">
    <property type="entry name" value="TonB_sidphr_rcpt"/>
</dbReference>
<evidence type="ECO:0000256" key="3">
    <source>
        <dbReference type="ARBA" id="ARBA00022448"/>
    </source>
</evidence>
<dbReference type="GO" id="GO:0015891">
    <property type="term" value="P:siderophore transport"/>
    <property type="evidence" value="ECO:0007669"/>
    <property type="project" value="InterPro"/>
</dbReference>
<dbReference type="AlphaFoldDB" id="A0A9X1WVZ0"/>
<evidence type="ECO:0000256" key="12">
    <source>
        <dbReference type="ARBA" id="ARBA00023170"/>
    </source>
</evidence>
<evidence type="ECO:0000256" key="1">
    <source>
        <dbReference type="ARBA" id="ARBA00004571"/>
    </source>
</evidence>
<dbReference type="InterPro" id="IPR039426">
    <property type="entry name" value="TonB-dep_rcpt-like"/>
</dbReference>
<evidence type="ECO:0000256" key="4">
    <source>
        <dbReference type="ARBA" id="ARBA00022452"/>
    </source>
</evidence>
<feature type="domain" description="TonB-dependent receptor-like beta-barrel" evidence="17">
    <location>
        <begin position="244"/>
        <end position="670"/>
    </location>
</feature>
<reference evidence="19" key="1">
    <citation type="submission" date="2022-02" db="EMBL/GenBank/DDBJ databases">
        <title>Acinetobacter A3.8 sp. nov., isolated from Sediment (Zhairuo Island).</title>
        <authorList>
            <person name="Zheng K."/>
        </authorList>
    </citation>
    <scope>NUCLEOTIDE SEQUENCE</scope>
    <source>
        <strain evidence="19">A3.8</strain>
    </source>
</reference>
<comment type="similarity">
    <text evidence="2 14 15">Belongs to the TonB-dependent receptor family.</text>
</comment>
<dbReference type="Pfam" id="PF00593">
    <property type="entry name" value="TonB_dep_Rec_b-barrel"/>
    <property type="match status" value="1"/>
</dbReference>
<keyword evidence="12 19" id="KW-0675">Receptor</keyword>
<evidence type="ECO:0000256" key="10">
    <source>
        <dbReference type="ARBA" id="ARBA00023077"/>
    </source>
</evidence>
<keyword evidence="8" id="KW-0408">Iron</keyword>
<organism evidence="19 20">
    <name type="scientific">Acinetobacter sedimenti</name>
    <dbReference type="NCBI Taxonomy" id="2919922"/>
    <lineage>
        <taxon>Bacteria</taxon>
        <taxon>Pseudomonadati</taxon>
        <taxon>Pseudomonadota</taxon>
        <taxon>Gammaproteobacteria</taxon>
        <taxon>Moraxellales</taxon>
        <taxon>Moraxellaceae</taxon>
        <taxon>Acinetobacter</taxon>
    </lineage>
</organism>
<dbReference type="InterPro" id="IPR037066">
    <property type="entry name" value="Plug_dom_sf"/>
</dbReference>
<name>A0A9X1WVZ0_9GAMM</name>
<dbReference type="CDD" id="cd01347">
    <property type="entry name" value="ligand_gated_channel"/>
    <property type="match status" value="1"/>
</dbReference>
<dbReference type="PANTHER" id="PTHR32552:SF68">
    <property type="entry name" value="FERRICHROME OUTER MEMBRANE TRANSPORTER_PHAGE RECEPTOR"/>
    <property type="match status" value="1"/>
</dbReference>
<evidence type="ECO:0000256" key="16">
    <source>
        <dbReference type="SAM" id="SignalP"/>
    </source>
</evidence>
<dbReference type="GO" id="GO:0038023">
    <property type="term" value="F:signaling receptor activity"/>
    <property type="evidence" value="ECO:0007669"/>
    <property type="project" value="InterPro"/>
</dbReference>
<keyword evidence="11 14" id="KW-0472">Membrane</keyword>
<feature type="signal peptide" evidence="16">
    <location>
        <begin position="1"/>
        <end position="23"/>
    </location>
</feature>
<dbReference type="GO" id="GO:0015344">
    <property type="term" value="F:siderophore uptake transmembrane transporter activity"/>
    <property type="evidence" value="ECO:0007669"/>
    <property type="project" value="TreeGrafter"/>
</dbReference>
<evidence type="ECO:0000256" key="13">
    <source>
        <dbReference type="ARBA" id="ARBA00023237"/>
    </source>
</evidence>
<keyword evidence="20" id="KW-1185">Reference proteome</keyword>
<keyword evidence="5" id="KW-0410">Iron transport</keyword>
<dbReference type="EMBL" id="JAKUML010000002">
    <property type="protein sequence ID" value="MCJ8145623.1"/>
    <property type="molecule type" value="Genomic_DNA"/>
</dbReference>
<keyword evidence="10 15" id="KW-0798">TonB box</keyword>
<proteinExistence type="inferred from homology"/>
<keyword evidence="6 14" id="KW-0812">Transmembrane</keyword>
<dbReference type="InterPro" id="IPR036942">
    <property type="entry name" value="Beta-barrel_TonB_sf"/>
</dbReference>
<dbReference type="Gene3D" id="2.170.130.10">
    <property type="entry name" value="TonB-dependent receptor, plug domain"/>
    <property type="match status" value="1"/>
</dbReference>
<dbReference type="InterPro" id="IPR000531">
    <property type="entry name" value="Beta-barrel_TonB"/>
</dbReference>
<evidence type="ECO:0000256" key="7">
    <source>
        <dbReference type="ARBA" id="ARBA00022729"/>
    </source>
</evidence>
<dbReference type="SUPFAM" id="SSF56935">
    <property type="entry name" value="Porins"/>
    <property type="match status" value="1"/>
</dbReference>
<evidence type="ECO:0000256" key="9">
    <source>
        <dbReference type="ARBA" id="ARBA00023065"/>
    </source>
</evidence>
<keyword evidence="13 14" id="KW-0998">Cell outer membrane</keyword>
<accession>A0A9X1WVZ0</accession>
<dbReference type="PANTHER" id="PTHR32552">
    <property type="entry name" value="FERRICHROME IRON RECEPTOR-RELATED"/>
    <property type="match status" value="1"/>
</dbReference>
<keyword evidence="9" id="KW-0406">Ion transport</keyword>
<dbReference type="NCBIfam" id="TIGR01783">
    <property type="entry name" value="TonB-siderophor"/>
    <property type="match status" value="1"/>
</dbReference>
<dbReference type="RefSeq" id="WP_241570329.1">
    <property type="nucleotide sequence ID" value="NZ_JAKUML010000002.1"/>
</dbReference>
<keyword evidence="7 16" id="KW-0732">Signal</keyword>
<dbReference type="Pfam" id="PF07715">
    <property type="entry name" value="Plug"/>
    <property type="match status" value="1"/>
</dbReference>
<keyword evidence="3 14" id="KW-0813">Transport</keyword>
<keyword evidence="4 14" id="KW-1134">Transmembrane beta strand</keyword>
<evidence type="ECO:0000313" key="19">
    <source>
        <dbReference type="EMBL" id="MCJ8145623.1"/>
    </source>
</evidence>
<feature type="chain" id="PRO_5040973694" evidence="16">
    <location>
        <begin position="24"/>
        <end position="702"/>
    </location>
</feature>
<evidence type="ECO:0000256" key="11">
    <source>
        <dbReference type="ARBA" id="ARBA00023136"/>
    </source>
</evidence>
<evidence type="ECO:0000256" key="2">
    <source>
        <dbReference type="ARBA" id="ARBA00009810"/>
    </source>
</evidence>
<comment type="subcellular location">
    <subcellularLocation>
        <location evidence="1 14">Cell outer membrane</location>
        <topology evidence="1 14">Multi-pass membrane protein</topology>
    </subcellularLocation>
</comment>
<dbReference type="Gene3D" id="2.40.170.20">
    <property type="entry name" value="TonB-dependent receptor, beta-barrel domain"/>
    <property type="match status" value="1"/>
</dbReference>
<evidence type="ECO:0000256" key="8">
    <source>
        <dbReference type="ARBA" id="ARBA00023004"/>
    </source>
</evidence>
<dbReference type="PROSITE" id="PS52016">
    <property type="entry name" value="TONB_DEPENDENT_REC_3"/>
    <property type="match status" value="1"/>
</dbReference>
<evidence type="ECO:0000256" key="14">
    <source>
        <dbReference type="PROSITE-ProRule" id="PRU01360"/>
    </source>
</evidence>
<dbReference type="GO" id="GO:0009279">
    <property type="term" value="C:cell outer membrane"/>
    <property type="evidence" value="ECO:0007669"/>
    <property type="project" value="UniProtKB-SubCell"/>
</dbReference>
<evidence type="ECO:0000256" key="15">
    <source>
        <dbReference type="RuleBase" id="RU003357"/>
    </source>
</evidence>
<evidence type="ECO:0000259" key="18">
    <source>
        <dbReference type="Pfam" id="PF07715"/>
    </source>
</evidence>
<sequence>MQRLSLLSLNIFLLMQCAVSVYAVEQTTDGTDNTTVNVLPTIEVKATDDTQAYAATTASAVLRSDTPLFETAQSISVISEKQLEQKQAKTLAEALQGVAGVSSGQYGRRGWDDFIIRGQVSSAQTYVDGLRIQSSDNALRSEDITGLQSIEVVKGPTSTGFGFALPGGLVNLSTKRPEAETAYRGNVSYGSNALIDGTFDLNYAPNNTEKGAVRVVGHVSDQDDPTDYIYYKNYYFSPSYNFDLGDKDELSVIASYQYRDFIRQQGIPYSDGDYKNYSERLYFGVPNLSNTVEVLRLGSNYTHYFDHGWTFKQNFAVTQTDADNNPVLAGGESPLPTINRRLERQLKDDVNFALDQNVSRQFDWGKTQYDLMVGLDAMHERSDYERRRKNLTAFDADNPVYTAVTPATATIAHQITDTQYMGVYLRNHFKIDEHWILGLSGRHDWTQVEVEDIYNDSLTKNSDNAFTGNASLMYQINDQFAPYVSYATSFFPVSDMGEDGDLLDPEEGEQFEVGVKFQGLDQKLQGYVAYYDLTRKNVTESDTSGDYSVQIGEQQTKGFETELSAALTDQWNVTATYSYIPTAKITESETTSDIGNRINHVPKNAGSLSTQYYFGADQLGWNIGAGVSYQGERSAQRGSSYVPLSSYTLYDVNAGYEAKHWGAKFSIKNLFDKEYLVGTTPNAQLVNWGDPRAFRLSLNFKY</sequence>
<evidence type="ECO:0000256" key="5">
    <source>
        <dbReference type="ARBA" id="ARBA00022496"/>
    </source>
</evidence>